<dbReference type="InterPro" id="IPR029044">
    <property type="entry name" value="Nucleotide-diphossugar_trans"/>
</dbReference>
<gene>
    <name evidence="1" type="ORF">PSQ90_06740</name>
</gene>
<keyword evidence="2" id="KW-1185">Reference proteome</keyword>
<dbReference type="RefSeq" id="WP_282212639.1">
    <property type="nucleotide sequence ID" value="NZ_CP118247.1"/>
</dbReference>
<evidence type="ECO:0000313" key="2">
    <source>
        <dbReference type="Proteomes" id="UP001222118"/>
    </source>
</evidence>
<organism evidence="1 2">
    <name type="scientific">Devosia rhodophyticola</name>
    <dbReference type="NCBI Taxonomy" id="3026423"/>
    <lineage>
        <taxon>Bacteria</taxon>
        <taxon>Pseudomonadati</taxon>
        <taxon>Pseudomonadota</taxon>
        <taxon>Alphaproteobacteria</taxon>
        <taxon>Hyphomicrobiales</taxon>
        <taxon>Devosiaceae</taxon>
        <taxon>Devosia</taxon>
    </lineage>
</organism>
<evidence type="ECO:0000313" key="1">
    <source>
        <dbReference type="EMBL" id="WDR07126.1"/>
    </source>
</evidence>
<name>A0ABY7Z0T3_9HYPH</name>
<accession>A0ABY7Z0T3</accession>
<dbReference type="EMBL" id="CP118247">
    <property type="protein sequence ID" value="WDR07126.1"/>
    <property type="molecule type" value="Genomic_DNA"/>
</dbReference>
<reference evidence="1 2" key="1">
    <citation type="submission" date="2023-02" db="EMBL/GenBank/DDBJ databases">
        <title>Devosia chondri sp. nov., isolated from the phycosphere of marine algae.</title>
        <authorList>
            <person name="Kim J.M."/>
            <person name="Lee J.K."/>
            <person name="Choi B.J."/>
            <person name="Bayburt H."/>
            <person name="Jeon C.O."/>
        </authorList>
    </citation>
    <scope>NUCLEOTIDE SEQUENCE [LARGE SCALE GENOMIC DNA]</scope>
    <source>
        <strain evidence="1 2">G2-5</strain>
    </source>
</reference>
<evidence type="ECO:0008006" key="3">
    <source>
        <dbReference type="Google" id="ProtNLM"/>
    </source>
</evidence>
<proteinExistence type="predicted"/>
<sequence length="272" mass="30377">MIAQENGLPVIASFWHGPLSWLEHLCIRTFIAQGHAFHLYSYAPVPDLPTGAVWHDAAKIVPEDRLVFYKGHGTPAVFSDYFRLKLLQAEAGIWSDADIFCVRPFADLPDYLMGFERPGSINVAVLSMPANAPLLDDLIKVFSAENRPLFEPHLPPIRRLEVATKRLVGLKVPPENMQYGATGPFALTHFARQRGLWDQVQPPPVFYPVPYEDVPALMQPGSRIETVIRPETLGVHVWRSQFTNRGRAGMQLPAPDSAMAILCARHNIDPTA</sequence>
<dbReference type="SUPFAM" id="SSF53448">
    <property type="entry name" value="Nucleotide-diphospho-sugar transferases"/>
    <property type="match status" value="1"/>
</dbReference>
<protein>
    <recommendedName>
        <fullName evidence="3">Alpha 1,4-glycosyltransferase domain-containing protein</fullName>
    </recommendedName>
</protein>
<dbReference type="Proteomes" id="UP001222118">
    <property type="component" value="Chromosome"/>
</dbReference>
<dbReference type="Gene3D" id="3.90.550.20">
    <property type="match status" value="1"/>
</dbReference>